<evidence type="ECO:0000313" key="6">
    <source>
        <dbReference type="EMBL" id="KIM96529.1"/>
    </source>
</evidence>
<dbReference type="SMART" id="SM00906">
    <property type="entry name" value="Fungal_trans"/>
    <property type="match status" value="1"/>
</dbReference>
<dbReference type="GO" id="GO:0000981">
    <property type="term" value="F:DNA-binding transcription factor activity, RNA polymerase II-specific"/>
    <property type="evidence" value="ECO:0007669"/>
    <property type="project" value="InterPro"/>
</dbReference>
<evidence type="ECO:0000256" key="4">
    <source>
        <dbReference type="SAM" id="MobiDB-lite"/>
    </source>
</evidence>
<name>A0A0C3GZD8_OIDMZ</name>
<dbReference type="GO" id="GO:0003677">
    <property type="term" value="F:DNA binding"/>
    <property type="evidence" value="ECO:0007669"/>
    <property type="project" value="InterPro"/>
</dbReference>
<dbReference type="AlphaFoldDB" id="A0A0C3GZD8"/>
<dbReference type="SMART" id="SM00066">
    <property type="entry name" value="GAL4"/>
    <property type="match status" value="1"/>
</dbReference>
<evidence type="ECO:0000256" key="1">
    <source>
        <dbReference type="ARBA" id="ARBA00004123"/>
    </source>
</evidence>
<dbReference type="CDD" id="cd00067">
    <property type="entry name" value="GAL4"/>
    <property type="match status" value="1"/>
</dbReference>
<evidence type="ECO:0000313" key="7">
    <source>
        <dbReference type="Proteomes" id="UP000054321"/>
    </source>
</evidence>
<evidence type="ECO:0000256" key="3">
    <source>
        <dbReference type="ARBA" id="ARBA00023242"/>
    </source>
</evidence>
<dbReference type="InterPro" id="IPR007219">
    <property type="entry name" value="XnlR_reg_dom"/>
</dbReference>
<dbReference type="PANTHER" id="PTHR31001">
    <property type="entry name" value="UNCHARACTERIZED TRANSCRIPTIONAL REGULATORY PROTEIN"/>
    <property type="match status" value="1"/>
</dbReference>
<feature type="non-terminal residue" evidence="6">
    <location>
        <position position="593"/>
    </location>
</feature>
<dbReference type="Pfam" id="PF00172">
    <property type="entry name" value="Zn_clus"/>
    <property type="match status" value="1"/>
</dbReference>
<dbReference type="Proteomes" id="UP000054321">
    <property type="component" value="Unassembled WGS sequence"/>
</dbReference>
<organism evidence="6 7">
    <name type="scientific">Oidiodendron maius (strain Zn)</name>
    <dbReference type="NCBI Taxonomy" id="913774"/>
    <lineage>
        <taxon>Eukaryota</taxon>
        <taxon>Fungi</taxon>
        <taxon>Dikarya</taxon>
        <taxon>Ascomycota</taxon>
        <taxon>Pezizomycotina</taxon>
        <taxon>Leotiomycetes</taxon>
        <taxon>Leotiomycetes incertae sedis</taxon>
        <taxon>Myxotrichaceae</taxon>
        <taxon>Oidiodendron</taxon>
    </lineage>
</organism>
<reference evidence="6 7" key="1">
    <citation type="submission" date="2014-04" db="EMBL/GenBank/DDBJ databases">
        <authorList>
            <consortium name="DOE Joint Genome Institute"/>
            <person name="Kuo A."/>
            <person name="Martino E."/>
            <person name="Perotto S."/>
            <person name="Kohler A."/>
            <person name="Nagy L.G."/>
            <person name="Floudas D."/>
            <person name="Copeland A."/>
            <person name="Barry K.W."/>
            <person name="Cichocki N."/>
            <person name="Veneault-Fourrey C."/>
            <person name="LaButti K."/>
            <person name="Lindquist E.A."/>
            <person name="Lipzen A."/>
            <person name="Lundell T."/>
            <person name="Morin E."/>
            <person name="Murat C."/>
            <person name="Sun H."/>
            <person name="Tunlid A."/>
            <person name="Henrissat B."/>
            <person name="Grigoriev I.V."/>
            <person name="Hibbett D.S."/>
            <person name="Martin F."/>
            <person name="Nordberg H.P."/>
            <person name="Cantor M.N."/>
            <person name="Hua S.X."/>
        </authorList>
    </citation>
    <scope>NUCLEOTIDE SEQUENCE [LARGE SCALE GENOMIC DNA]</scope>
    <source>
        <strain evidence="6 7">Zn</strain>
    </source>
</reference>
<dbReference type="InterPro" id="IPR050613">
    <property type="entry name" value="Sec_Metabolite_Reg"/>
</dbReference>
<comment type="subcellular location">
    <subcellularLocation>
        <location evidence="1">Nucleus</location>
    </subcellularLocation>
</comment>
<evidence type="ECO:0000259" key="5">
    <source>
        <dbReference type="PROSITE" id="PS50048"/>
    </source>
</evidence>
<reference evidence="7" key="2">
    <citation type="submission" date="2015-01" db="EMBL/GenBank/DDBJ databases">
        <title>Evolutionary Origins and Diversification of the Mycorrhizal Mutualists.</title>
        <authorList>
            <consortium name="DOE Joint Genome Institute"/>
            <consortium name="Mycorrhizal Genomics Consortium"/>
            <person name="Kohler A."/>
            <person name="Kuo A."/>
            <person name="Nagy L.G."/>
            <person name="Floudas D."/>
            <person name="Copeland A."/>
            <person name="Barry K.W."/>
            <person name="Cichocki N."/>
            <person name="Veneault-Fourrey C."/>
            <person name="LaButti K."/>
            <person name="Lindquist E.A."/>
            <person name="Lipzen A."/>
            <person name="Lundell T."/>
            <person name="Morin E."/>
            <person name="Murat C."/>
            <person name="Riley R."/>
            <person name="Ohm R."/>
            <person name="Sun H."/>
            <person name="Tunlid A."/>
            <person name="Henrissat B."/>
            <person name="Grigoriev I.V."/>
            <person name="Hibbett D.S."/>
            <person name="Martin F."/>
        </authorList>
    </citation>
    <scope>NUCLEOTIDE SEQUENCE [LARGE SCALE GENOMIC DNA]</scope>
    <source>
        <strain evidence="7">Zn</strain>
    </source>
</reference>
<dbReference type="PANTHER" id="PTHR31001:SF50">
    <property type="entry name" value="ZN(II)2CYS6 TRANSCRIPTION FACTOR (EUROFUNG)"/>
    <property type="match status" value="1"/>
</dbReference>
<accession>A0A0C3GZD8</accession>
<feature type="region of interest" description="Disordered" evidence="4">
    <location>
        <begin position="82"/>
        <end position="113"/>
    </location>
</feature>
<dbReference type="OrthoDB" id="435881at2759"/>
<sequence>KACIPCHDRKVKCDKQSPCANCQKLQLDCIFPSPFRPSSRQPKGNTGEKSTESEAELLARIEKLEVAVEDLGALKNEVLRSRKRRKRANSGDSDDEDDLSYEEGELGRRDTEITSGIDQEVGKLIVDEGKSRYITGGFWASLDEDDKDLHVVFDRQAGAEVNDDRSSFESGHHGFPFSPTNLNLYSLHPSPDQIRLLWEIFVKRIDPLAKILHKPTVTTIITRITEDPEALEKLDKGKEALIFAIYFSAATSMTDEELEEGMGSNKKTMMARYRQAAENTLMNANFLSTQEFVTLQAFLLYLACVRWSEDTRMVWTLTGLAIRIAQSLGLHRDGEHFPELSSFDKEMRRRVWWQLHYLNCAASDDQGSDGASACLNFDTKMPSNVNDSDLDPNTYQYSLEDRDGLSDMTFCLIRYEMMQTRRLIEGNRSIAEKENFLKACYERLETKYLVYCHHGGTLYWLAENIARMAMAKEWLLLYHDQSRLDRSRKLSREMKDRLFLTNIQIIERSIQLELDPRAAEWKWLIPRSHQWLPMVFVLAELCVRSKCDVVDRAWRTVETSYSQRTGFEEWNSGNSAFLRKLMEKARAKRETDL</sequence>
<evidence type="ECO:0000256" key="2">
    <source>
        <dbReference type="ARBA" id="ARBA00022723"/>
    </source>
</evidence>
<keyword evidence="2" id="KW-0479">Metal-binding</keyword>
<dbReference type="GO" id="GO:0006351">
    <property type="term" value="P:DNA-templated transcription"/>
    <property type="evidence" value="ECO:0007669"/>
    <property type="project" value="InterPro"/>
</dbReference>
<dbReference type="Gene3D" id="4.10.240.10">
    <property type="entry name" value="Zn(2)-C6 fungal-type DNA-binding domain"/>
    <property type="match status" value="1"/>
</dbReference>
<dbReference type="InterPro" id="IPR036864">
    <property type="entry name" value="Zn2-C6_fun-type_DNA-bd_sf"/>
</dbReference>
<dbReference type="STRING" id="913774.A0A0C3GZD8"/>
<protein>
    <recommendedName>
        <fullName evidence="5">Zn(2)-C6 fungal-type domain-containing protein</fullName>
    </recommendedName>
</protein>
<dbReference type="GO" id="GO:0005634">
    <property type="term" value="C:nucleus"/>
    <property type="evidence" value="ECO:0007669"/>
    <property type="project" value="UniProtKB-SubCell"/>
</dbReference>
<dbReference type="InterPro" id="IPR001138">
    <property type="entry name" value="Zn2Cys6_DnaBD"/>
</dbReference>
<feature type="domain" description="Zn(2)-C6 fungal-type" evidence="5">
    <location>
        <begin position="2"/>
        <end position="31"/>
    </location>
</feature>
<dbReference type="PROSITE" id="PS00463">
    <property type="entry name" value="ZN2_CY6_FUNGAL_1"/>
    <property type="match status" value="1"/>
</dbReference>
<dbReference type="EMBL" id="KN832884">
    <property type="protein sequence ID" value="KIM96529.1"/>
    <property type="molecule type" value="Genomic_DNA"/>
</dbReference>
<dbReference type="InParanoid" id="A0A0C3GZD8"/>
<dbReference type="Pfam" id="PF04082">
    <property type="entry name" value="Fungal_trans"/>
    <property type="match status" value="1"/>
</dbReference>
<dbReference type="CDD" id="cd12148">
    <property type="entry name" value="fungal_TF_MHR"/>
    <property type="match status" value="1"/>
</dbReference>
<dbReference type="GO" id="GO:0008270">
    <property type="term" value="F:zinc ion binding"/>
    <property type="evidence" value="ECO:0007669"/>
    <property type="project" value="InterPro"/>
</dbReference>
<dbReference type="PROSITE" id="PS50048">
    <property type="entry name" value="ZN2_CY6_FUNGAL_2"/>
    <property type="match status" value="1"/>
</dbReference>
<keyword evidence="3" id="KW-0539">Nucleus</keyword>
<proteinExistence type="predicted"/>
<feature type="compositionally biased region" description="Acidic residues" evidence="4">
    <location>
        <begin position="92"/>
        <end position="104"/>
    </location>
</feature>
<keyword evidence="7" id="KW-1185">Reference proteome</keyword>
<dbReference type="HOGENOM" id="CLU_004083_7_2_1"/>
<feature type="region of interest" description="Disordered" evidence="4">
    <location>
        <begin position="33"/>
        <end position="54"/>
    </location>
</feature>
<feature type="non-terminal residue" evidence="6">
    <location>
        <position position="1"/>
    </location>
</feature>
<dbReference type="SUPFAM" id="SSF57701">
    <property type="entry name" value="Zn2/Cys6 DNA-binding domain"/>
    <property type="match status" value="1"/>
</dbReference>
<gene>
    <name evidence="6" type="ORF">OIDMADRAFT_78425</name>
</gene>